<protein>
    <submittedName>
        <fullName evidence="3">Uncharacterized protein</fullName>
    </submittedName>
</protein>
<keyword evidence="2" id="KW-0472">Membrane</keyword>
<evidence type="ECO:0000313" key="3">
    <source>
        <dbReference type="EMBL" id="MFC0243649.1"/>
    </source>
</evidence>
<dbReference type="EMBL" id="JBHLWM010000012">
    <property type="protein sequence ID" value="MFC0243649.1"/>
    <property type="molecule type" value="Genomic_DNA"/>
</dbReference>
<evidence type="ECO:0000256" key="2">
    <source>
        <dbReference type="SAM" id="Phobius"/>
    </source>
</evidence>
<proteinExistence type="predicted"/>
<accession>A0ABV6EZI3</accession>
<evidence type="ECO:0000313" key="4">
    <source>
        <dbReference type="Proteomes" id="UP001589775"/>
    </source>
</evidence>
<keyword evidence="2" id="KW-1133">Transmembrane helix</keyword>
<feature type="transmembrane region" description="Helical" evidence="2">
    <location>
        <begin position="15"/>
        <end position="37"/>
    </location>
</feature>
<name>A0ABV6EZI3_9BRAD</name>
<feature type="region of interest" description="Disordered" evidence="1">
    <location>
        <begin position="42"/>
        <end position="64"/>
    </location>
</feature>
<feature type="compositionally biased region" description="Basic and acidic residues" evidence="1">
    <location>
        <begin position="44"/>
        <end position="57"/>
    </location>
</feature>
<organism evidence="3 4">
    <name type="scientific">Rhodopseudomonas telluris</name>
    <dbReference type="NCBI Taxonomy" id="644215"/>
    <lineage>
        <taxon>Bacteria</taxon>
        <taxon>Pseudomonadati</taxon>
        <taxon>Pseudomonadota</taxon>
        <taxon>Alphaproteobacteria</taxon>
        <taxon>Hyphomicrobiales</taxon>
        <taxon>Nitrobacteraceae</taxon>
        <taxon>Rhodopseudomonas</taxon>
    </lineage>
</organism>
<dbReference type="RefSeq" id="WP_378392838.1">
    <property type="nucleotide sequence ID" value="NZ_JBHLWM010000012.1"/>
</dbReference>
<keyword evidence="4" id="KW-1185">Reference proteome</keyword>
<keyword evidence="2" id="KW-0812">Transmembrane</keyword>
<gene>
    <name evidence="3" type="ORF">ACFFJ6_24415</name>
</gene>
<comment type="caution">
    <text evidence="3">The sequence shown here is derived from an EMBL/GenBank/DDBJ whole genome shotgun (WGS) entry which is preliminary data.</text>
</comment>
<reference evidence="3 4" key="1">
    <citation type="submission" date="2024-09" db="EMBL/GenBank/DDBJ databases">
        <authorList>
            <person name="Sun Q."/>
            <person name="Mori K."/>
        </authorList>
    </citation>
    <scope>NUCLEOTIDE SEQUENCE [LARGE SCALE GENOMIC DNA]</scope>
    <source>
        <strain evidence="3 4">KCTC 23279</strain>
    </source>
</reference>
<evidence type="ECO:0000256" key="1">
    <source>
        <dbReference type="SAM" id="MobiDB-lite"/>
    </source>
</evidence>
<dbReference type="Proteomes" id="UP001589775">
    <property type="component" value="Unassembled WGS sequence"/>
</dbReference>
<sequence>MTAAPDFLPAVSIDALKAVIAGLLLVVAVGLGIATLLRASPPQRRADDPAVDPHAEPYGECPGFSRDQLARFDVERLQRAERGGV</sequence>